<dbReference type="AlphaFoldDB" id="A0A0J0XCI6"/>
<dbReference type="RefSeq" id="XP_018275284.1">
    <property type="nucleotide sequence ID" value="XM_018424539.1"/>
</dbReference>
<dbReference type="EMBL" id="KQ087283">
    <property type="protein sequence ID" value="KLT38793.1"/>
    <property type="molecule type" value="Genomic_DNA"/>
</dbReference>
<proteinExistence type="predicted"/>
<dbReference type="Proteomes" id="UP000053611">
    <property type="component" value="Unassembled WGS sequence"/>
</dbReference>
<sequence length="66" mass="7245">MVHATGDKPPPVTRISSSEDAAAPRHARSRRQEFRLQISRNGRPAPDSDGRSPDTVSAMHAKLEQL</sequence>
<dbReference type="GeneID" id="28985142"/>
<name>A0A0J0XCI6_9TREE</name>
<feature type="region of interest" description="Disordered" evidence="1">
    <location>
        <begin position="1"/>
        <end position="66"/>
    </location>
</feature>
<keyword evidence="3" id="KW-1185">Reference proteome</keyword>
<reference evidence="2 3" key="1">
    <citation type="submission" date="2015-03" db="EMBL/GenBank/DDBJ databases">
        <title>Genomics and transcriptomics of the oil-accumulating basidiomycete yeast T. oleaginosus allow insights into substrate utilization and the diverse evolutionary trajectories of mating systems in fungi.</title>
        <authorList>
            <consortium name="DOE Joint Genome Institute"/>
            <person name="Kourist R."/>
            <person name="Kracht O."/>
            <person name="Bracharz F."/>
            <person name="Lipzen A."/>
            <person name="Nolan M."/>
            <person name="Ohm R."/>
            <person name="Grigoriev I."/>
            <person name="Sun S."/>
            <person name="Heitman J."/>
            <person name="Bruck T."/>
            <person name="Nowrousian M."/>
        </authorList>
    </citation>
    <scope>NUCLEOTIDE SEQUENCE [LARGE SCALE GENOMIC DNA]</scope>
    <source>
        <strain evidence="2 3">IBC0246</strain>
    </source>
</reference>
<protein>
    <submittedName>
        <fullName evidence="2">Uncharacterized protein</fullName>
    </submittedName>
</protein>
<evidence type="ECO:0000256" key="1">
    <source>
        <dbReference type="SAM" id="MobiDB-lite"/>
    </source>
</evidence>
<organism evidence="2 3">
    <name type="scientific">Cutaneotrichosporon oleaginosum</name>
    <dbReference type="NCBI Taxonomy" id="879819"/>
    <lineage>
        <taxon>Eukaryota</taxon>
        <taxon>Fungi</taxon>
        <taxon>Dikarya</taxon>
        <taxon>Basidiomycota</taxon>
        <taxon>Agaricomycotina</taxon>
        <taxon>Tremellomycetes</taxon>
        <taxon>Trichosporonales</taxon>
        <taxon>Trichosporonaceae</taxon>
        <taxon>Cutaneotrichosporon</taxon>
    </lineage>
</organism>
<evidence type="ECO:0000313" key="3">
    <source>
        <dbReference type="Proteomes" id="UP000053611"/>
    </source>
</evidence>
<accession>A0A0J0XCI6</accession>
<gene>
    <name evidence="2" type="ORF">CC85DRAFT_289202</name>
</gene>
<evidence type="ECO:0000313" key="2">
    <source>
        <dbReference type="EMBL" id="KLT38793.1"/>
    </source>
</evidence>